<dbReference type="Pfam" id="PF06943">
    <property type="entry name" value="zf-LSD1"/>
    <property type="match status" value="2"/>
</dbReference>
<dbReference type="CDD" id="cd11010">
    <property type="entry name" value="S1-P1_nuclease"/>
    <property type="match status" value="1"/>
</dbReference>
<organism evidence="15 16">
    <name type="scientific">Brassica campestris</name>
    <name type="common">Field mustard</name>
    <dbReference type="NCBI Taxonomy" id="3711"/>
    <lineage>
        <taxon>Eukaryota</taxon>
        <taxon>Viridiplantae</taxon>
        <taxon>Streptophyta</taxon>
        <taxon>Embryophyta</taxon>
        <taxon>Tracheophyta</taxon>
        <taxon>Spermatophyta</taxon>
        <taxon>Magnoliopsida</taxon>
        <taxon>eudicotyledons</taxon>
        <taxon>Gunneridae</taxon>
        <taxon>Pentapetalae</taxon>
        <taxon>rosids</taxon>
        <taxon>malvids</taxon>
        <taxon>Brassicales</taxon>
        <taxon>Brassicaceae</taxon>
        <taxon>Brassiceae</taxon>
        <taxon>Brassica</taxon>
    </lineage>
</organism>
<feature type="chain" id="PRO_5034501333" description="Aspergillus nuclease S1" evidence="13">
    <location>
        <begin position="25"/>
        <end position="582"/>
    </location>
</feature>
<feature type="domain" description="Zinc finger LSD1-type" evidence="14">
    <location>
        <begin position="494"/>
        <end position="518"/>
    </location>
</feature>
<evidence type="ECO:0000256" key="5">
    <source>
        <dbReference type="ARBA" id="ARBA00022722"/>
    </source>
</evidence>
<comment type="similarity">
    <text evidence="2">Belongs to the nuclease type I family.</text>
</comment>
<evidence type="ECO:0000256" key="9">
    <source>
        <dbReference type="ARBA" id="ARBA00022801"/>
    </source>
</evidence>
<evidence type="ECO:0000313" key="16">
    <source>
        <dbReference type="Proteomes" id="UP000694005"/>
    </source>
</evidence>
<feature type="compositionally biased region" description="Basic and acidic residues" evidence="12">
    <location>
        <begin position="436"/>
        <end position="448"/>
    </location>
</feature>
<dbReference type="GO" id="GO:0046872">
    <property type="term" value="F:metal ion binding"/>
    <property type="evidence" value="ECO:0007669"/>
    <property type="project" value="UniProtKB-KW"/>
</dbReference>
<evidence type="ECO:0000256" key="6">
    <source>
        <dbReference type="ARBA" id="ARBA00022723"/>
    </source>
</evidence>
<keyword evidence="10" id="KW-1015">Disulfide bond</keyword>
<evidence type="ECO:0000256" key="4">
    <source>
        <dbReference type="ARBA" id="ARBA00012562"/>
    </source>
</evidence>
<feature type="signal peptide" evidence="13">
    <location>
        <begin position="1"/>
        <end position="24"/>
    </location>
</feature>
<evidence type="ECO:0000256" key="2">
    <source>
        <dbReference type="ARBA" id="ARBA00009547"/>
    </source>
</evidence>
<evidence type="ECO:0000259" key="14">
    <source>
        <dbReference type="Pfam" id="PF06943"/>
    </source>
</evidence>
<keyword evidence="7 13" id="KW-0732">Signal</keyword>
<dbReference type="EC" id="3.1.30.1" evidence="4"/>
<dbReference type="PANTHER" id="PTHR33146:SF16">
    <property type="entry name" value="ENDONUCLEASE 3"/>
    <property type="match status" value="1"/>
</dbReference>
<dbReference type="FunFam" id="1.10.575.10:FF:000002">
    <property type="entry name" value="Endonuclease 2"/>
    <property type="match status" value="1"/>
</dbReference>
<evidence type="ECO:0000256" key="1">
    <source>
        <dbReference type="ARBA" id="ARBA00000245"/>
    </source>
</evidence>
<evidence type="ECO:0000313" key="15">
    <source>
        <dbReference type="EMBL" id="CAG7898037.1"/>
    </source>
</evidence>
<evidence type="ECO:0000256" key="3">
    <source>
        <dbReference type="ARBA" id="ARBA00011245"/>
    </source>
</evidence>
<proteinExistence type="inferred from homology"/>
<reference evidence="15 16" key="1">
    <citation type="submission" date="2021-07" db="EMBL/GenBank/DDBJ databases">
        <authorList>
            <consortium name="Genoscope - CEA"/>
            <person name="William W."/>
        </authorList>
    </citation>
    <scope>NUCLEOTIDE SEQUENCE [LARGE SCALE GENOMIC DNA]</scope>
</reference>
<comment type="catalytic activity">
    <reaction evidence="1">
        <text>Endonucleolytic cleavage to 5'-phosphomononucleotide and 5'-phosphooligonucleotide end-products.</text>
        <dbReference type="EC" id="3.1.30.1"/>
    </reaction>
</comment>
<feature type="domain" description="Zinc finger LSD1-type" evidence="14">
    <location>
        <begin position="532"/>
        <end position="556"/>
    </location>
</feature>
<keyword evidence="6" id="KW-0479">Metal-binding</keyword>
<keyword evidence="8" id="KW-0255">Endonuclease</keyword>
<feature type="region of interest" description="Disordered" evidence="12">
    <location>
        <begin position="436"/>
        <end position="468"/>
    </location>
</feature>
<dbReference type="AlphaFoldDB" id="A0A8D9HFL1"/>
<protein>
    <recommendedName>
        <fullName evidence="4">Aspergillus nuclease S1</fullName>
        <ecNumber evidence="4">3.1.30.1</ecNumber>
    </recommendedName>
</protein>
<dbReference type="InterPro" id="IPR005735">
    <property type="entry name" value="Znf_LSD1"/>
</dbReference>
<dbReference type="NCBIfam" id="TIGR01053">
    <property type="entry name" value="LSD1"/>
    <property type="match status" value="2"/>
</dbReference>
<evidence type="ECO:0000256" key="11">
    <source>
        <dbReference type="ARBA" id="ARBA00023180"/>
    </source>
</evidence>
<evidence type="ECO:0000256" key="10">
    <source>
        <dbReference type="ARBA" id="ARBA00023157"/>
    </source>
</evidence>
<evidence type="ECO:0000256" key="12">
    <source>
        <dbReference type="SAM" id="MobiDB-lite"/>
    </source>
</evidence>
<keyword evidence="5" id="KW-0540">Nuclease</keyword>
<dbReference type="EMBL" id="LS974624">
    <property type="protein sequence ID" value="CAG7898037.1"/>
    <property type="molecule type" value="Genomic_DNA"/>
</dbReference>
<dbReference type="GO" id="GO:0003676">
    <property type="term" value="F:nucleic acid binding"/>
    <property type="evidence" value="ECO:0007669"/>
    <property type="project" value="InterPro"/>
</dbReference>
<dbReference type="PANTHER" id="PTHR33146">
    <property type="entry name" value="ENDONUCLEASE 4"/>
    <property type="match status" value="1"/>
</dbReference>
<dbReference type="Gene3D" id="1.10.575.10">
    <property type="entry name" value="P1 Nuclease"/>
    <property type="match status" value="2"/>
</dbReference>
<keyword evidence="11" id="KW-0325">Glycoprotein</keyword>
<dbReference type="InterPro" id="IPR008947">
    <property type="entry name" value="PLipase_C/P1_nuclease_dom_sf"/>
</dbReference>
<sequence length="582" mass="65537">MGLTLRMWVASLLLLTHLLHGALCWGDDGHYAVCKIAQGYFEEETVVAVKKFLPAYADGELAAVCSWPDEIKRLPQWKWTAALHFADTPDDKCNYDYSRDCPNDWCVTGAIFNYTNQLMSASKDSQSIVHYNLTEALMFLSHYMGDIHQPLHEGFLGDLGGNKVKVNWYNQETNLHRVWDDMIIESALEKYYFSSLSVMIHALQDKLKYGWSNDVWSWGSCQLNQTACPNPIDLACKYAYRNATAGTTLGDGFIVENVGGKYTPPYTSRPWSSWLGSRWSLRCLQDSSDNLTEALMFVSHFMGDIHQPLHEGFVGDQGGNKIKLNWYEQETNLHRVWDNKIIESAQEKYYNSSLSVMIHSLQHKLKYAWSNDVPSWDSCPPHETACPNPYASESIDLACKYAYKDAAPGTTLGVFIISGEFSHLCKRVMIAEAETKDTMEEIQTQKKEEEEDEEEGPPPGWESTVLPPPPIAAVTTAVNSTTAAEISEMAQMVCGSCRRLLSYPRGTKHVKCSCCQTVNLVLEAYQVGQVKCSNCELLLMYPYGAPSVRCSSCKSVTDIREDNKRPPWSVLQGPLKTFSSVR</sequence>
<dbReference type="Pfam" id="PF02265">
    <property type="entry name" value="S1-P1_nuclease"/>
    <property type="match status" value="2"/>
</dbReference>
<dbReference type="GO" id="GO:0006308">
    <property type="term" value="P:DNA catabolic process"/>
    <property type="evidence" value="ECO:0007669"/>
    <property type="project" value="InterPro"/>
</dbReference>
<dbReference type="SUPFAM" id="SSF48537">
    <property type="entry name" value="Phospholipase C/P1 nuclease"/>
    <property type="match status" value="2"/>
</dbReference>
<dbReference type="Gramene" id="A08p17030.2_BraZ1">
    <property type="protein sequence ID" value="A08p17030.2_BraZ1.CDS"/>
    <property type="gene ID" value="A08g17030.2_BraZ1"/>
</dbReference>
<dbReference type="InterPro" id="IPR003154">
    <property type="entry name" value="S1/P1nuclease"/>
</dbReference>
<keyword evidence="9" id="KW-0378">Hydrolase</keyword>
<accession>A0A8D9HFL1</accession>
<evidence type="ECO:0000256" key="7">
    <source>
        <dbReference type="ARBA" id="ARBA00022729"/>
    </source>
</evidence>
<evidence type="ECO:0000256" key="13">
    <source>
        <dbReference type="SAM" id="SignalP"/>
    </source>
</evidence>
<evidence type="ECO:0000256" key="8">
    <source>
        <dbReference type="ARBA" id="ARBA00022759"/>
    </source>
</evidence>
<dbReference type="GO" id="GO:0000014">
    <property type="term" value="F:single-stranded DNA endodeoxyribonuclease activity"/>
    <property type="evidence" value="ECO:0007669"/>
    <property type="project" value="UniProtKB-ARBA"/>
</dbReference>
<dbReference type="Proteomes" id="UP000694005">
    <property type="component" value="Chromosome A08"/>
</dbReference>
<gene>
    <name evidence="15" type="ORF">BRAPAZ1V2_A08P17030.2</name>
</gene>
<name>A0A8D9HFL1_BRACM</name>
<comment type="subunit">
    <text evidence="3">Monomer.</text>
</comment>
<dbReference type="GO" id="GO:0004521">
    <property type="term" value="F:RNA endonuclease activity"/>
    <property type="evidence" value="ECO:0007669"/>
    <property type="project" value="UniProtKB-ARBA"/>
</dbReference>